<evidence type="ECO:0000313" key="4">
    <source>
        <dbReference type="Proteomes" id="UP001320972"/>
    </source>
</evidence>
<accession>A0AAP3E2F6</accession>
<dbReference type="Proteomes" id="UP001321018">
    <property type="component" value="Unassembled WGS sequence"/>
</dbReference>
<evidence type="ECO:0000313" key="5">
    <source>
        <dbReference type="Proteomes" id="UP001321018"/>
    </source>
</evidence>
<dbReference type="EMBL" id="JAOPKB010000002">
    <property type="protein sequence ID" value="MCU4971945.1"/>
    <property type="molecule type" value="Genomic_DNA"/>
</dbReference>
<dbReference type="Proteomes" id="UP001320972">
    <property type="component" value="Unassembled WGS sequence"/>
</dbReference>
<keyword evidence="1" id="KW-1133">Transmembrane helix</keyword>
<name>A0AAP3E2F6_9EURY</name>
<dbReference type="AlphaFoldDB" id="A0AAP3E2F6"/>
<feature type="transmembrane region" description="Helical" evidence="1">
    <location>
        <begin position="12"/>
        <end position="33"/>
    </location>
</feature>
<comment type="caution">
    <text evidence="2">The sequence shown here is derived from an EMBL/GenBank/DDBJ whole genome shotgun (WGS) entry which is preliminary data.</text>
</comment>
<sequence>MGIGYALEPSRGTALIGGLVGVIAVYYAVQYVVSGSEDDSGSSSNR</sequence>
<proteinExistence type="predicted"/>
<evidence type="ECO:0000256" key="1">
    <source>
        <dbReference type="SAM" id="Phobius"/>
    </source>
</evidence>
<keyword evidence="1" id="KW-0472">Membrane</keyword>
<evidence type="ECO:0000313" key="2">
    <source>
        <dbReference type="EMBL" id="MCU4742310.1"/>
    </source>
</evidence>
<keyword evidence="4" id="KW-1185">Reference proteome</keyword>
<evidence type="ECO:0000313" key="3">
    <source>
        <dbReference type="EMBL" id="MCU4971945.1"/>
    </source>
</evidence>
<dbReference type="RefSeq" id="WP_338004134.1">
    <property type="nucleotide sequence ID" value="NZ_JAOPKA010000007.1"/>
</dbReference>
<gene>
    <name evidence="3" type="ORF">OB955_04235</name>
    <name evidence="2" type="ORF">OB960_12980</name>
</gene>
<dbReference type="EMBL" id="JAOPKA010000007">
    <property type="protein sequence ID" value="MCU4742310.1"/>
    <property type="molecule type" value="Genomic_DNA"/>
</dbReference>
<keyword evidence="1" id="KW-0812">Transmembrane</keyword>
<organism evidence="2 5">
    <name type="scientific">Natronoglomus mannanivorans</name>
    <dbReference type="NCBI Taxonomy" id="2979990"/>
    <lineage>
        <taxon>Archaea</taxon>
        <taxon>Methanobacteriati</taxon>
        <taxon>Methanobacteriota</taxon>
        <taxon>Stenosarchaea group</taxon>
        <taxon>Halobacteria</taxon>
        <taxon>Halobacteriales</taxon>
        <taxon>Natrialbaceae</taxon>
        <taxon>Natronoglomus</taxon>
    </lineage>
</organism>
<protein>
    <submittedName>
        <fullName evidence="2">Uncharacterized protein</fullName>
    </submittedName>
</protein>
<reference evidence="2 4" key="1">
    <citation type="submission" date="2022-09" db="EMBL/GenBank/DDBJ databases">
        <title>Enrichment on poylsaccharides allowed isolation of novel metabolic and taxonomic groups of Haloarchaea.</title>
        <authorList>
            <person name="Sorokin D.Y."/>
            <person name="Elcheninov A.G."/>
            <person name="Khizhniak T.V."/>
            <person name="Kolganova T.V."/>
            <person name="Kublanov I.V."/>
        </authorList>
    </citation>
    <scope>NUCLEOTIDE SEQUENCE</scope>
    <source>
        <strain evidence="3 4">AArc-m2/3/4</strain>
        <strain evidence="2">AArc-xg1-1</strain>
    </source>
</reference>